<accession>A0A6J5QSA7</accession>
<gene>
    <name evidence="2" type="ORF">UFOVP1130_43</name>
</gene>
<reference evidence="2" key="1">
    <citation type="submission" date="2020-05" db="EMBL/GenBank/DDBJ databases">
        <authorList>
            <person name="Chiriac C."/>
            <person name="Salcher M."/>
            <person name="Ghai R."/>
            <person name="Kavagutti S V."/>
        </authorList>
    </citation>
    <scope>NUCLEOTIDE SEQUENCE</scope>
</reference>
<proteinExistence type="predicted"/>
<evidence type="ECO:0000313" key="2">
    <source>
        <dbReference type="EMBL" id="CAB4185387.1"/>
    </source>
</evidence>
<name>A0A6J5QSA7_9CAUD</name>
<sequence>MAGGMDNYKTFTGEGEEPTENIYEVQTRKNKGGKYQTHFSGNKPNEAMFNYSSRNVGAGYTKRMMVNGKLFKRTFG</sequence>
<dbReference type="EMBL" id="LR797078">
    <property type="protein sequence ID" value="CAB4185387.1"/>
    <property type="molecule type" value="Genomic_DNA"/>
</dbReference>
<organism evidence="2">
    <name type="scientific">uncultured Caudovirales phage</name>
    <dbReference type="NCBI Taxonomy" id="2100421"/>
    <lineage>
        <taxon>Viruses</taxon>
        <taxon>Duplodnaviria</taxon>
        <taxon>Heunggongvirae</taxon>
        <taxon>Uroviricota</taxon>
        <taxon>Caudoviricetes</taxon>
        <taxon>Peduoviridae</taxon>
        <taxon>Maltschvirus</taxon>
        <taxon>Maltschvirus maltsch</taxon>
    </lineage>
</organism>
<evidence type="ECO:0000256" key="1">
    <source>
        <dbReference type="SAM" id="MobiDB-lite"/>
    </source>
</evidence>
<protein>
    <submittedName>
        <fullName evidence="2">Uncharacterized protein</fullName>
    </submittedName>
</protein>
<feature type="region of interest" description="Disordered" evidence="1">
    <location>
        <begin position="1"/>
        <end position="20"/>
    </location>
</feature>